<feature type="transmembrane region" description="Helical" evidence="4">
    <location>
        <begin position="334"/>
        <end position="354"/>
    </location>
</feature>
<dbReference type="Proteomes" id="UP001611251">
    <property type="component" value="Unassembled WGS sequence"/>
</dbReference>
<evidence type="ECO:0000256" key="3">
    <source>
        <dbReference type="PROSITE-ProRule" id="PRU00473"/>
    </source>
</evidence>
<name>A0ABW7Q0V0_9GAMM</name>
<gene>
    <name evidence="6" type="ORF">ABU178_18865</name>
</gene>
<evidence type="ECO:0000313" key="6">
    <source>
        <dbReference type="EMBL" id="MFH8136216.1"/>
    </source>
</evidence>
<dbReference type="PANTHER" id="PTHR30329">
    <property type="entry name" value="STATOR ELEMENT OF FLAGELLAR MOTOR COMPLEX"/>
    <property type="match status" value="1"/>
</dbReference>
<protein>
    <submittedName>
        <fullName evidence="6">OmpA family protein</fullName>
    </submittedName>
</protein>
<reference evidence="6 7" key="1">
    <citation type="submission" date="2024-08" db="EMBL/GenBank/DDBJ databases">
        <title>Pantoea ronii - a newly identified human opportunistic pathogen.</title>
        <authorList>
            <person name="Keidar-Friedman D."/>
            <person name="Sorek N."/>
            <person name="Leshin-Carmel D."/>
            <person name="Tsur A."/>
            <person name="Amsalem M."/>
            <person name="Tolkach D."/>
            <person name="Brosh-Nissimov T."/>
        </authorList>
    </citation>
    <scope>NUCLEOTIDE SEQUENCE [LARGE SCALE GENOMIC DNA]</scope>
    <source>
        <strain evidence="6 7">AA23256</strain>
    </source>
</reference>
<dbReference type="SUPFAM" id="SSF103088">
    <property type="entry name" value="OmpA-like"/>
    <property type="match status" value="1"/>
</dbReference>
<keyword evidence="2 3" id="KW-0472">Membrane</keyword>
<dbReference type="Pfam" id="PF00691">
    <property type="entry name" value="OmpA"/>
    <property type="match status" value="1"/>
</dbReference>
<dbReference type="EMBL" id="JBGFSN010000011">
    <property type="protein sequence ID" value="MFH8136216.1"/>
    <property type="molecule type" value="Genomic_DNA"/>
</dbReference>
<dbReference type="PANTHER" id="PTHR30329:SF20">
    <property type="entry name" value="EXPORTED PROTEIN"/>
    <property type="match status" value="1"/>
</dbReference>
<proteinExistence type="predicted"/>
<dbReference type="RefSeq" id="WP_397217891.1">
    <property type="nucleotide sequence ID" value="NZ_JBGFSN010000011.1"/>
</dbReference>
<evidence type="ECO:0000313" key="7">
    <source>
        <dbReference type="Proteomes" id="UP001611251"/>
    </source>
</evidence>
<sequence length="543" mass="61263">MVIKDKKIKAATLAIFLLASLSLTAIFILSRSVLPWWLFIIPLFMLLMPLKSSFASDKPEARVEPPSEQLITVLPKIVILITGPWAARWFDKQPATLGSRFDHQITWLLTPSATDIAYRLEKLHETGQPLEVSLYFPFLPDGFDNESIIISQLTAWKNSLFCLNVAEKLPCILAIYARLSHERKSHNPDYVFWSGNIDLSQRTEMRVTDAIETMMHDAQLSHNGEPCHVEQRNAMMTLLFSWMNETKIIASLQTFFDATGPLKLSRILVADHGYGFSRHGAWSNWICDKYGLLPGLSSSVSRPPLPGLLLPAKRQQEPKTIVPLTTASKAANPWFIGSYAAAIFLAFLLLFSVWRQSERISKARENLYQFENLNVAAMAEKTARMTAIKQDKTHLVACVENSLLNLILFTRSTCEKLLTDTENEIAKFYAVPLYQSISLFARGSAVLTPDSEKTLTELIPLIRKNPEVRFLITGHSDNTGTPELNQQLSLDRAIAVRDWLIKETHSSENQFITKGAADARPVATNFTEDGRKLNRRVEIRPLP</sequence>
<dbReference type="CDD" id="cd07185">
    <property type="entry name" value="OmpA_C-like"/>
    <property type="match status" value="1"/>
</dbReference>
<organism evidence="6 7">
    <name type="scientific">Pantoea osteomyelitidis</name>
    <dbReference type="NCBI Taxonomy" id="3230026"/>
    <lineage>
        <taxon>Bacteria</taxon>
        <taxon>Pseudomonadati</taxon>
        <taxon>Pseudomonadota</taxon>
        <taxon>Gammaproteobacteria</taxon>
        <taxon>Enterobacterales</taxon>
        <taxon>Erwiniaceae</taxon>
        <taxon>Pantoea</taxon>
    </lineage>
</organism>
<feature type="domain" description="OmpA-like" evidence="5">
    <location>
        <begin position="427"/>
        <end position="543"/>
    </location>
</feature>
<keyword evidence="4" id="KW-1133">Transmembrane helix</keyword>
<dbReference type="InterPro" id="IPR006664">
    <property type="entry name" value="OMP_bac"/>
</dbReference>
<dbReference type="InterPro" id="IPR006665">
    <property type="entry name" value="OmpA-like"/>
</dbReference>
<dbReference type="InterPro" id="IPR050330">
    <property type="entry name" value="Bact_OuterMem_StrucFunc"/>
</dbReference>
<keyword evidence="4" id="KW-0812">Transmembrane</keyword>
<evidence type="ECO:0000256" key="4">
    <source>
        <dbReference type="SAM" id="Phobius"/>
    </source>
</evidence>
<evidence type="ECO:0000259" key="5">
    <source>
        <dbReference type="PROSITE" id="PS51123"/>
    </source>
</evidence>
<keyword evidence="7" id="KW-1185">Reference proteome</keyword>
<evidence type="ECO:0000256" key="2">
    <source>
        <dbReference type="ARBA" id="ARBA00023136"/>
    </source>
</evidence>
<dbReference type="PROSITE" id="PS51123">
    <property type="entry name" value="OMPA_2"/>
    <property type="match status" value="1"/>
</dbReference>
<comment type="subcellular location">
    <subcellularLocation>
        <location evidence="1">Cell outer membrane</location>
    </subcellularLocation>
</comment>
<accession>A0ABW7Q0V0</accession>
<dbReference type="Gene3D" id="3.30.1330.60">
    <property type="entry name" value="OmpA-like domain"/>
    <property type="match status" value="1"/>
</dbReference>
<comment type="caution">
    <text evidence="6">The sequence shown here is derived from an EMBL/GenBank/DDBJ whole genome shotgun (WGS) entry which is preliminary data.</text>
</comment>
<dbReference type="InterPro" id="IPR036737">
    <property type="entry name" value="OmpA-like_sf"/>
</dbReference>
<evidence type="ECO:0000256" key="1">
    <source>
        <dbReference type="ARBA" id="ARBA00004442"/>
    </source>
</evidence>
<dbReference type="PRINTS" id="PR01021">
    <property type="entry name" value="OMPADOMAIN"/>
</dbReference>